<evidence type="ECO:0000256" key="4">
    <source>
        <dbReference type="ARBA" id="ARBA00022679"/>
    </source>
</evidence>
<dbReference type="SUPFAM" id="SSF53383">
    <property type="entry name" value="PLP-dependent transferases"/>
    <property type="match status" value="1"/>
</dbReference>
<dbReference type="EMBL" id="JACMSE010000005">
    <property type="protein sequence ID" value="MBC2889300.1"/>
    <property type="molecule type" value="Genomic_DNA"/>
</dbReference>
<dbReference type="InterPro" id="IPR000192">
    <property type="entry name" value="Aminotrans_V_dom"/>
</dbReference>
<sequence length="481" mass="51582">MSTVLESTKAVPSGAALKEGAAPQGNASHRRGAAPQETAVLQEDAATLGKTACAIADAAAAAAGSSATVRPTDPADIAASPFKRDFPLLANHPELAFLDSAATAQRPKTVLDAQRRFYEDMNANALRGLYRLSVEATEAIEVARERVARFIGAPSARDVVLVRNASEALNLVAKAFAPTVLGPGDEVCITIMEHHSNLIPWQQACQAAGARLVYLYPDEQGVIQPEEMDAKIGPRTKIVAAAHVSNVLGIENPIAELGRRVHAHGGYLVVDGAQSVPHMKVDVQALDCDFFAFSAHKAFGPFGMGVLWGKHELLEAMPPFLTGGEMIDSVTEQDAQWAPVPEKFEAGTQDAAGIYATAAAIAYMEAVGRDVIERRERALVRDCMEKLAELPYVHVIGHPDPDRHHGVISFNVEGIHPHDVASILDMQNVAIRAGHHCAQPLLAWLGQESCCRASYAFYNDEADTDALVEGLKTVWRTFNGE</sequence>
<accession>A0A842JJM8</accession>
<evidence type="ECO:0000256" key="7">
    <source>
        <dbReference type="RuleBase" id="RU004504"/>
    </source>
</evidence>
<protein>
    <recommendedName>
        <fullName evidence="3 8">Cysteine desulfurase</fullName>
        <ecNumber evidence="3 8">2.8.1.7</ecNumber>
    </recommendedName>
</protein>
<dbReference type="RefSeq" id="WP_185905161.1">
    <property type="nucleotide sequence ID" value="NZ_JACMSE010000005.1"/>
</dbReference>
<dbReference type="CDD" id="cd06453">
    <property type="entry name" value="SufS_like"/>
    <property type="match status" value="1"/>
</dbReference>
<evidence type="ECO:0000256" key="9">
    <source>
        <dbReference type="SAM" id="MobiDB-lite"/>
    </source>
</evidence>
<dbReference type="InterPro" id="IPR015421">
    <property type="entry name" value="PyrdxlP-dep_Trfase_major"/>
</dbReference>
<evidence type="ECO:0000313" key="11">
    <source>
        <dbReference type="EMBL" id="MBC2889300.1"/>
    </source>
</evidence>
<dbReference type="GO" id="GO:0006534">
    <property type="term" value="P:cysteine metabolic process"/>
    <property type="evidence" value="ECO:0007669"/>
    <property type="project" value="UniProtKB-UniRule"/>
</dbReference>
<dbReference type="AlphaFoldDB" id="A0A842JJM8"/>
<comment type="function">
    <text evidence="8">Catalyzes the removal of elemental sulfur and selenium atoms from L-cysteine, L-cystine, L-selenocysteine, and L-selenocystine to produce L-alanine.</text>
</comment>
<dbReference type="InterPro" id="IPR010970">
    <property type="entry name" value="Cys_dSase_SufS"/>
</dbReference>
<dbReference type="InterPro" id="IPR015424">
    <property type="entry name" value="PyrdxlP-dep_Trfase"/>
</dbReference>
<name>A0A842JJM8_9ACTN</name>
<evidence type="ECO:0000256" key="5">
    <source>
        <dbReference type="ARBA" id="ARBA00022898"/>
    </source>
</evidence>
<dbReference type="PANTHER" id="PTHR43586:SF8">
    <property type="entry name" value="CYSTEINE DESULFURASE 1, CHLOROPLASTIC"/>
    <property type="match status" value="1"/>
</dbReference>
<evidence type="ECO:0000313" key="12">
    <source>
        <dbReference type="Proteomes" id="UP000587396"/>
    </source>
</evidence>
<comment type="similarity">
    <text evidence="2 8">Belongs to the class-V pyridoxal-phosphate-dependent aminotransferase family. Csd subfamily.</text>
</comment>
<feature type="region of interest" description="Disordered" evidence="9">
    <location>
        <begin position="1"/>
        <end position="37"/>
    </location>
</feature>
<comment type="catalytic activity">
    <reaction evidence="6 8">
        <text>(sulfur carrier)-H + L-cysteine = (sulfur carrier)-SH + L-alanine</text>
        <dbReference type="Rhea" id="RHEA:43892"/>
        <dbReference type="Rhea" id="RHEA-COMP:14737"/>
        <dbReference type="Rhea" id="RHEA-COMP:14739"/>
        <dbReference type="ChEBI" id="CHEBI:29917"/>
        <dbReference type="ChEBI" id="CHEBI:35235"/>
        <dbReference type="ChEBI" id="CHEBI:57972"/>
        <dbReference type="ChEBI" id="CHEBI:64428"/>
        <dbReference type="EC" id="2.8.1.7"/>
    </reaction>
</comment>
<proteinExistence type="inferred from homology"/>
<evidence type="ECO:0000256" key="1">
    <source>
        <dbReference type="ARBA" id="ARBA00001933"/>
    </source>
</evidence>
<dbReference type="Pfam" id="PF00266">
    <property type="entry name" value="Aminotran_5"/>
    <property type="match status" value="1"/>
</dbReference>
<dbReference type="Gene3D" id="3.90.1150.10">
    <property type="entry name" value="Aspartate Aminotransferase, domain 1"/>
    <property type="match status" value="1"/>
</dbReference>
<dbReference type="InterPro" id="IPR020578">
    <property type="entry name" value="Aminotrans_V_PyrdxlP_BS"/>
</dbReference>
<dbReference type="InterPro" id="IPR015422">
    <property type="entry name" value="PyrdxlP-dep_Trfase_small"/>
</dbReference>
<organism evidence="11 12">
    <name type="scientific">Gordonibacter massiliensis</name>
    <name type="common">ex Traore et al. 2017</name>
    <dbReference type="NCBI Taxonomy" id="1841863"/>
    <lineage>
        <taxon>Bacteria</taxon>
        <taxon>Bacillati</taxon>
        <taxon>Actinomycetota</taxon>
        <taxon>Coriobacteriia</taxon>
        <taxon>Eggerthellales</taxon>
        <taxon>Eggerthellaceae</taxon>
        <taxon>Gordonibacter</taxon>
    </lineage>
</organism>
<dbReference type="Proteomes" id="UP000587396">
    <property type="component" value="Unassembled WGS sequence"/>
</dbReference>
<gene>
    <name evidence="11" type="primary">sufS</name>
    <name evidence="11" type="ORF">H7313_08060</name>
</gene>
<dbReference type="GO" id="GO:0030170">
    <property type="term" value="F:pyridoxal phosphate binding"/>
    <property type="evidence" value="ECO:0007669"/>
    <property type="project" value="UniProtKB-UniRule"/>
</dbReference>
<evidence type="ECO:0000256" key="3">
    <source>
        <dbReference type="ARBA" id="ARBA00012239"/>
    </source>
</evidence>
<dbReference type="EC" id="2.8.1.7" evidence="3 8"/>
<keyword evidence="5 8" id="KW-0663">Pyridoxal phosphate</keyword>
<comment type="cofactor">
    <cofactor evidence="1 7">
        <name>pyridoxal 5'-phosphate</name>
        <dbReference type="ChEBI" id="CHEBI:597326"/>
    </cofactor>
</comment>
<reference evidence="11 12" key="1">
    <citation type="submission" date="2020-08" db="EMBL/GenBank/DDBJ databases">
        <authorList>
            <person name="Liu C."/>
            <person name="Sun Q."/>
        </authorList>
    </citation>
    <scope>NUCLEOTIDE SEQUENCE [LARGE SCALE GENOMIC DNA]</scope>
    <source>
        <strain evidence="11 12">N22</strain>
    </source>
</reference>
<evidence type="ECO:0000256" key="2">
    <source>
        <dbReference type="ARBA" id="ARBA00010447"/>
    </source>
</evidence>
<dbReference type="PROSITE" id="PS00595">
    <property type="entry name" value="AA_TRANSFER_CLASS_5"/>
    <property type="match status" value="1"/>
</dbReference>
<evidence type="ECO:0000256" key="6">
    <source>
        <dbReference type="ARBA" id="ARBA00050776"/>
    </source>
</evidence>
<dbReference type="NCBIfam" id="TIGR01979">
    <property type="entry name" value="sufS"/>
    <property type="match status" value="1"/>
</dbReference>
<feature type="domain" description="Aminotransferase class V" evidence="10">
    <location>
        <begin position="97"/>
        <end position="467"/>
    </location>
</feature>
<keyword evidence="4 8" id="KW-0808">Transferase</keyword>
<dbReference type="Gene3D" id="3.40.640.10">
    <property type="entry name" value="Type I PLP-dependent aspartate aminotransferase-like (Major domain)"/>
    <property type="match status" value="1"/>
</dbReference>
<evidence type="ECO:0000256" key="8">
    <source>
        <dbReference type="RuleBase" id="RU004506"/>
    </source>
</evidence>
<comment type="caution">
    <text evidence="11">The sequence shown here is derived from an EMBL/GenBank/DDBJ whole genome shotgun (WGS) entry which is preliminary data.</text>
</comment>
<dbReference type="PANTHER" id="PTHR43586">
    <property type="entry name" value="CYSTEINE DESULFURASE"/>
    <property type="match status" value="1"/>
</dbReference>
<dbReference type="GO" id="GO:0031071">
    <property type="term" value="F:cysteine desulfurase activity"/>
    <property type="evidence" value="ECO:0007669"/>
    <property type="project" value="UniProtKB-UniRule"/>
</dbReference>
<evidence type="ECO:0000259" key="10">
    <source>
        <dbReference type="Pfam" id="PF00266"/>
    </source>
</evidence>
<keyword evidence="12" id="KW-1185">Reference proteome</keyword>